<comment type="caution">
    <text evidence="6">The sequence shown here is derived from an EMBL/GenBank/DDBJ whole genome shotgun (WGS) entry which is preliminary data.</text>
</comment>
<feature type="repeat" description="WD" evidence="3">
    <location>
        <begin position="1018"/>
        <end position="1059"/>
    </location>
</feature>
<feature type="repeat" description="WD" evidence="3">
    <location>
        <begin position="1412"/>
        <end position="1453"/>
    </location>
</feature>
<dbReference type="PANTHER" id="PTHR22847:SF637">
    <property type="entry name" value="WD REPEAT DOMAIN 5B"/>
    <property type="match status" value="1"/>
</dbReference>
<feature type="repeat" description="WD" evidence="3">
    <location>
        <begin position="933"/>
        <end position="974"/>
    </location>
</feature>
<feature type="repeat" description="WD" evidence="3">
    <location>
        <begin position="1369"/>
        <end position="1410"/>
    </location>
</feature>
<dbReference type="SUPFAM" id="SSF50978">
    <property type="entry name" value="WD40 repeat-like"/>
    <property type="match status" value="2"/>
</dbReference>
<organism evidence="6 7">
    <name type="scientific">Rhizoctonia solani</name>
    <dbReference type="NCBI Taxonomy" id="456999"/>
    <lineage>
        <taxon>Eukaryota</taxon>
        <taxon>Fungi</taxon>
        <taxon>Dikarya</taxon>
        <taxon>Basidiomycota</taxon>
        <taxon>Agaricomycotina</taxon>
        <taxon>Agaricomycetes</taxon>
        <taxon>Cantharellales</taxon>
        <taxon>Ceratobasidiaceae</taxon>
        <taxon>Rhizoctonia</taxon>
    </lineage>
</organism>
<dbReference type="Gene3D" id="2.130.10.10">
    <property type="entry name" value="YVTN repeat-like/Quinoprotein amine dehydrogenase"/>
    <property type="match status" value="5"/>
</dbReference>
<keyword evidence="1 3" id="KW-0853">WD repeat</keyword>
<feature type="repeat" description="WD" evidence="3">
    <location>
        <begin position="1152"/>
        <end position="1193"/>
    </location>
</feature>
<dbReference type="Pfam" id="PF24883">
    <property type="entry name" value="NPHP3_N"/>
    <property type="match status" value="1"/>
</dbReference>
<feature type="repeat" description="WD" evidence="3">
    <location>
        <begin position="1075"/>
        <end position="1107"/>
    </location>
</feature>
<evidence type="ECO:0000256" key="3">
    <source>
        <dbReference type="PROSITE-ProRule" id="PRU00221"/>
    </source>
</evidence>
<dbReference type="GO" id="GO:1990234">
    <property type="term" value="C:transferase complex"/>
    <property type="evidence" value="ECO:0007669"/>
    <property type="project" value="UniProtKB-ARBA"/>
</dbReference>
<feature type="domain" description="Nephrocystin 3-like N-terminal" evidence="5">
    <location>
        <begin position="295"/>
        <end position="444"/>
    </location>
</feature>
<evidence type="ECO:0000256" key="2">
    <source>
        <dbReference type="ARBA" id="ARBA00022737"/>
    </source>
</evidence>
<feature type="region of interest" description="Disordered" evidence="4">
    <location>
        <begin position="143"/>
        <end position="168"/>
    </location>
</feature>
<protein>
    <recommendedName>
        <fullName evidence="5">Nephrocystin 3-like N-terminal domain-containing protein</fullName>
    </recommendedName>
</protein>
<feature type="repeat" description="WD" evidence="3">
    <location>
        <begin position="890"/>
        <end position="931"/>
    </location>
</feature>
<feature type="region of interest" description="Disordered" evidence="4">
    <location>
        <begin position="25"/>
        <end position="44"/>
    </location>
</feature>
<dbReference type="Pfam" id="PF00400">
    <property type="entry name" value="WD40"/>
    <property type="match status" value="9"/>
</dbReference>
<dbReference type="Proteomes" id="UP000663861">
    <property type="component" value="Unassembled WGS sequence"/>
</dbReference>
<dbReference type="PROSITE" id="PS00678">
    <property type="entry name" value="WD_REPEATS_1"/>
    <property type="match status" value="6"/>
</dbReference>
<dbReference type="InterPro" id="IPR027417">
    <property type="entry name" value="P-loop_NTPase"/>
</dbReference>
<dbReference type="InterPro" id="IPR001680">
    <property type="entry name" value="WD40_rpt"/>
</dbReference>
<dbReference type="InterPro" id="IPR015943">
    <property type="entry name" value="WD40/YVTN_repeat-like_dom_sf"/>
</dbReference>
<dbReference type="PROSITE" id="PS50294">
    <property type="entry name" value="WD_REPEATS_REGION"/>
    <property type="match status" value="8"/>
</dbReference>
<evidence type="ECO:0000259" key="5">
    <source>
        <dbReference type="Pfam" id="PF24883"/>
    </source>
</evidence>
<evidence type="ECO:0000313" key="6">
    <source>
        <dbReference type="EMBL" id="CAE6471887.1"/>
    </source>
</evidence>
<dbReference type="InterPro" id="IPR036322">
    <property type="entry name" value="WD40_repeat_dom_sf"/>
</dbReference>
<evidence type="ECO:0000313" key="7">
    <source>
        <dbReference type="Proteomes" id="UP000663861"/>
    </source>
</evidence>
<dbReference type="EMBL" id="CAJMWY010001622">
    <property type="protein sequence ID" value="CAE6471887.1"/>
    <property type="molecule type" value="Genomic_DNA"/>
</dbReference>
<dbReference type="PRINTS" id="PR00320">
    <property type="entry name" value="GPROTEINBRPT"/>
</dbReference>
<proteinExistence type="predicted"/>
<dbReference type="Gene3D" id="3.40.50.300">
    <property type="entry name" value="P-loop containing nucleotide triphosphate hydrolases"/>
    <property type="match status" value="1"/>
</dbReference>
<dbReference type="CDD" id="cd00200">
    <property type="entry name" value="WD40"/>
    <property type="match status" value="2"/>
</dbReference>
<dbReference type="SUPFAM" id="SSF52540">
    <property type="entry name" value="P-loop containing nucleoside triphosphate hydrolases"/>
    <property type="match status" value="1"/>
</dbReference>
<feature type="repeat" description="WD" evidence="3">
    <location>
        <begin position="1109"/>
        <end position="1144"/>
    </location>
</feature>
<dbReference type="PROSITE" id="PS50082">
    <property type="entry name" value="WD_REPEATS_2"/>
    <property type="match status" value="8"/>
</dbReference>
<dbReference type="SMART" id="SM00320">
    <property type="entry name" value="WD40"/>
    <property type="match status" value="11"/>
</dbReference>
<evidence type="ECO:0000256" key="4">
    <source>
        <dbReference type="SAM" id="MobiDB-lite"/>
    </source>
</evidence>
<dbReference type="InterPro" id="IPR019775">
    <property type="entry name" value="WD40_repeat_CS"/>
</dbReference>
<sequence length="1550" mass="172195">MLPASGLRRTGLSVRFDAPLAKTTPQRTDSYVASGTRPPTRISSQQDEWPCLINLRQELDKSAYAHGDSHLRSVIHGFAGCLSIFEVWSDTSGAYRDLRHGFETSFEELELCCTQKQPEMTGAVKNLCMSIRHELSEIRDMHNRAERAREERERKAQEESDRQAQEERQIKTLKGRLQQANNEKLQQNLKDRLQKIQKAKEERAEGGEVQISEEENNEGKVLECWQRIQDRFQRVTLNISRCQLQNSNMAETDLVSKLPLPVKLARYNARKGSKRGPCTGSTRVGVLNRLSELVEDNSSPVCWINGMAGTGKTTVAYSLCDKLDATNHLGASFFCSRSLPICEDNSWIIPSIAYQLGIFSGPFRQELLGILQNNSSVQEYPLHRQFDELVARPLLEVKDTLPVCIVVVIDALDECKDKKSTGELLQILFTKTLELPIKFVISSRPELEIRGPMIEYGDQTTLEVVLHELHEQVVNRDIERYLLSSAKLGPLLDIWERRKPGRMKILVQEAGTLFADAAAITSYITYKLFPPYSRSPHIADVPELPPKLGDEYYHGVDEMYHLILQAALDGEHLNEMEKNDMLQVLYQTTRAQETLTIDTVSKNLDINNTDRVWAALRPFWSVLHISEGNKTVGTKYTSFPEYILNPLRSKKYCCDPHAYPKTMIYHCLRQFRNINPQVNICGLESSYTPDRKVANLEERKLSGISLEVARAAQDWGEHLYSCPMLILPDLLLDIEEFLSVRLLLWMEVMNLGGYTYKIPHVMQLAREWVESNNSNWGNLRSLVDDACRFTTSFALSTISDSTPHIYTSMLPFWPNSNPMASCYATRIHGTIGVEGTAIDQRECTLLASWRFDSPAMSPVYSPDGANIAVGIGHHILLLAASSGQFVLPPLKGHKDTVLSVQFSPDGTRIASGSIDSTIRIWNTKSGRNLLKTLYKHTSSVNSVAFSPDNIHVVSGSQDGMIYTWNFHSGEHILGPLTGHGAVTKVKYSPNGAWIFACTNKGIAMWSADDGRLLNMFLVPGNDFSFRSVDISPDGTRIASGCSNNQLFLWDVDSAQVVQGPLNLVDSAHSYDPFVSVSFSPDGSHLIASSPDRNIRLWEAQSDSSIHNILQGHTDNITSVSFSPNGAHVLSGSIDQTLRQWDARSILKKPEPLLGHAYSITSVVFSPDGKRIISSSTDGTVCTWNSKNGEMALPSLEGGHSSRITSTYSPNGAYMFTDSTEGLVLRDSQTGYVTVGPILPDPTIRSAVISSDGTHIILGSTGNTVQVLAANTGKTLLRFCPPITDQSKWVHMTSIASSPDGTHIAVGSMHYSFSIHDTRSGRLLAGPFDGYTNNHCALAFSPGGSRIVTGSFSRVEVRDTHSGEIILGPLEGHKGWVTSVEYSPDGAYIVSGSRDSSICVWDAQTGEPILGPVKWHTGAVMSVRFSPDGTRIVSGSDDKTIRVTNIRRDLEFLSNSSTPTGSDWELNEDGWVQDQEGKLLVWIPPDLRASLMWPRTELLISTKGWLRLNFADAHLGESWAKCYNPQRSSDDSGLEFRGESFLPIASNDESG</sequence>
<name>A0A8H3C0K9_9AGAM</name>
<dbReference type="InterPro" id="IPR056884">
    <property type="entry name" value="NPHP3-like_N"/>
</dbReference>
<accession>A0A8H3C0K9</accession>
<keyword evidence="2" id="KW-0677">Repeat</keyword>
<dbReference type="PANTHER" id="PTHR22847">
    <property type="entry name" value="WD40 REPEAT PROTEIN"/>
    <property type="match status" value="1"/>
</dbReference>
<reference evidence="6" key="1">
    <citation type="submission" date="2021-01" db="EMBL/GenBank/DDBJ databases">
        <authorList>
            <person name="Kaushik A."/>
        </authorList>
    </citation>
    <scope>NUCLEOTIDE SEQUENCE</scope>
    <source>
        <strain evidence="6">AG4-RS23</strain>
    </source>
</reference>
<evidence type="ECO:0000256" key="1">
    <source>
        <dbReference type="ARBA" id="ARBA00022574"/>
    </source>
</evidence>
<dbReference type="InterPro" id="IPR020472">
    <property type="entry name" value="WD40_PAC1"/>
</dbReference>
<gene>
    <name evidence="6" type="ORF">RDB_LOCUS83918</name>
</gene>